<dbReference type="SUPFAM" id="SSF54637">
    <property type="entry name" value="Thioesterase/thiol ester dehydrase-isomerase"/>
    <property type="match status" value="1"/>
</dbReference>
<keyword evidence="2" id="KW-0378">Hydrolase</keyword>
<evidence type="ECO:0000256" key="1">
    <source>
        <dbReference type="ARBA" id="ARBA00005953"/>
    </source>
</evidence>
<comment type="similarity">
    <text evidence="1">Belongs to the 4-hydroxybenzoyl-CoA thioesterase family.</text>
</comment>
<accession>A0A8H7BC21</accession>
<organism evidence="4 5">
    <name type="scientific">Alternaria burnsii</name>
    <dbReference type="NCBI Taxonomy" id="1187904"/>
    <lineage>
        <taxon>Eukaryota</taxon>
        <taxon>Fungi</taxon>
        <taxon>Dikarya</taxon>
        <taxon>Ascomycota</taxon>
        <taxon>Pezizomycotina</taxon>
        <taxon>Dothideomycetes</taxon>
        <taxon>Pleosporomycetidae</taxon>
        <taxon>Pleosporales</taxon>
        <taxon>Pleosporineae</taxon>
        <taxon>Pleosporaceae</taxon>
        <taxon>Alternaria</taxon>
        <taxon>Alternaria sect. Alternaria</taxon>
    </lineage>
</organism>
<evidence type="ECO:0000259" key="3">
    <source>
        <dbReference type="Pfam" id="PF03061"/>
    </source>
</evidence>
<dbReference type="InterPro" id="IPR006683">
    <property type="entry name" value="Thioestr_dom"/>
</dbReference>
<keyword evidence="5" id="KW-1185">Reference proteome</keyword>
<dbReference type="GO" id="GO:0047617">
    <property type="term" value="F:fatty acyl-CoA hydrolase activity"/>
    <property type="evidence" value="ECO:0007669"/>
    <property type="project" value="TreeGrafter"/>
</dbReference>
<protein>
    <recommendedName>
        <fullName evidence="3">Thioesterase domain-containing protein</fullName>
    </recommendedName>
</protein>
<reference evidence="4" key="1">
    <citation type="submission" date="2020-01" db="EMBL/GenBank/DDBJ databases">
        <authorList>
            <person name="Feng Z.H.Z."/>
        </authorList>
    </citation>
    <scope>NUCLEOTIDE SEQUENCE</scope>
    <source>
        <strain evidence="4">CBS107.38</strain>
    </source>
</reference>
<dbReference type="EMBL" id="JAAABM010000004">
    <property type="protein sequence ID" value="KAF7678513.1"/>
    <property type="molecule type" value="Genomic_DNA"/>
</dbReference>
<feature type="domain" description="Thioesterase" evidence="3">
    <location>
        <begin position="31"/>
        <end position="112"/>
    </location>
</feature>
<dbReference type="InterPro" id="IPR050563">
    <property type="entry name" value="4-hydroxybenzoyl-CoA_TE"/>
</dbReference>
<dbReference type="Pfam" id="PF03061">
    <property type="entry name" value="4HBT"/>
    <property type="match status" value="1"/>
</dbReference>
<dbReference type="CDD" id="cd00586">
    <property type="entry name" value="4HBT"/>
    <property type="match status" value="1"/>
</dbReference>
<evidence type="ECO:0000256" key="2">
    <source>
        <dbReference type="ARBA" id="ARBA00022801"/>
    </source>
</evidence>
<dbReference type="AlphaFoldDB" id="A0A8H7BC21"/>
<dbReference type="Gene3D" id="3.10.129.10">
    <property type="entry name" value="Hotdog Thioesterase"/>
    <property type="match status" value="1"/>
</dbReference>
<comment type="caution">
    <text evidence="4">The sequence shown here is derived from an EMBL/GenBank/DDBJ whole genome shotgun (WGS) entry which is preliminary data.</text>
</comment>
<dbReference type="PANTHER" id="PTHR31793">
    <property type="entry name" value="4-HYDROXYBENZOYL-COA THIOESTERASE FAMILY MEMBER"/>
    <property type="match status" value="1"/>
</dbReference>
<evidence type="ECO:0000313" key="5">
    <source>
        <dbReference type="Proteomes" id="UP000596902"/>
    </source>
</evidence>
<sequence>MALQALKSRRRSDYSFQLEYRTRWSDNDMYHHMNNSVYYYLFDSVVNTYLIQHCSLHPPTSPQIGLVVHSHCDYLAPVGFPAVADLALRVNKLGKSSVTYEIAVFEKGQDEVKAVGEFIHVFIDRESRRPGKDGMSQQLKSGLEKLLTDKSKLPTCSGYSSTASCHFLTRHLKNSYSYIPTILYPSKYRNMSTSTIHGPGILFVRSRISPSANDLLTEPVFLAWYDDEHIPEVVSTSSIHSAMRYVDVHKSSPIGDSQNPKPFLACYPMEDLAFTLGDEFKKIGFRSSKLPGSGVIYDLADMDVSYLGFMDATKRTREFTGGEQRFIITLGIRPGKKIAEGEVTEFFQKQTHTIEQTPQYIRSVRFKLLYARTNAQSRALKGLPTTDEPHPEPSTWLAMHEFAELPGEELIKTLNGSAKKAAEEEKWGAMEIEILIWRLDRAHGDERFFDE</sequence>
<evidence type="ECO:0000313" key="4">
    <source>
        <dbReference type="EMBL" id="KAF7678513.1"/>
    </source>
</evidence>
<dbReference type="GeneID" id="62202119"/>
<dbReference type="RefSeq" id="XP_038788648.1">
    <property type="nucleotide sequence ID" value="XM_038928941.1"/>
</dbReference>
<proteinExistence type="inferred from homology"/>
<dbReference type="PANTHER" id="PTHR31793:SF27">
    <property type="entry name" value="NOVEL THIOESTERASE SUPERFAMILY DOMAIN AND SAPOSIN A-TYPE DOMAIN CONTAINING PROTEIN (0610012H03RIK)"/>
    <property type="match status" value="1"/>
</dbReference>
<dbReference type="InterPro" id="IPR029069">
    <property type="entry name" value="HotDog_dom_sf"/>
</dbReference>
<dbReference type="Proteomes" id="UP000596902">
    <property type="component" value="Unassembled WGS sequence"/>
</dbReference>
<dbReference type="FunFam" id="3.10.129.10:FF:000104">
    <property type="entry name" value="Thioesterase family protein (AFU_orthologue AFUA_2G16350)"/>
    <property type="match status" value="1"/>
</dbReference>
<name>A0A8H7BC21_9PLEO</name>
<gene>
    <name evidence="4" type="ORF">GT037_003894</name>
</gene>
<reference evidence="4" key="2">
    <citation type="submission" date="2020-08" db="EMBL/GenBank/DDBJ databases">
        <title>Draft Genome Sequence of Cumin Blight Pathogen Alternaria burnsii.</title>
        <authorList>
            <person name="Feng Z."/>
        </authorList>
    </citation>
    <scope>NUCLEOTIDE SEQUENCE</scope>
    <source>
        <strain evidence="4">CBS107.38</strain>
    </source>
</reference>